<feature type="non-terminal residue" evidence="1">
    <location>
        <position position="59"/>
    </location>
</feature>
<organism evidence="1">
    <name type="scientific">marine sediment metagenome</name>
    <dbReference type="NCBI Taxonomy" id="412755"/>
    <lineage>
        <taxon>unclassified sequences</taxon>
        <taxon>metagenomes</taxon>
        <taxon>ecological metagenomes</taxon>
    </lineage>
</organism>
<accession>X1GBQ6</accession>
<dbReference type="AlphaFoldDB" id="X1GBQ6"/>
<reference evidence="1" key="1">
    <citation type="journal article" date="2014" name="Front. Microbiol.">
        <title>High frequency of phylogenetically diverse reductive dehalogenase-homologous genes in deep subseafloor sedimentary metagenomes.</title>
        <authorList>
            <person name="Kawai M."/>
            <person name="Futagami T."/>
            <person name="Toyoda A."/>
            <person name="Takaki Y."/>
            <person name="Nishi S."/>
            <person name="Hori S."/>
            <person name="Arai W."/>
            <person name="Tsubouchi T."/>
            <person name="Morono Y."/>
            <person name="Uchiyama I."/>
            <person name="Ito T."/>
            <person name="Fujiyama A."/>
            <person name="Inagaki F."/>
            <person name="Takami H."/>
        </authorList>
    </citation>
    <scope>NUCLEOTIDE SEQUENCE</scope>
    <source>
        <strain evidence="1">Expedition CK06-06</strain>
    </source>
</reference>
<evidence type="ECO:0000313" key="1">
    <source>
        <dbReference type="EMBL" id="GAH42265.1"/>
    </source>
</evidence>
<gene>
    <name evidence="1" type="ORF">S03H2_14143</name>
</gene>
<dbReference type="EMBL" id="BARU01007172">
    <property type="protein sequence ID" value="GAH42265.1"/>
    <property type="molecule type" value="Genomic_DNA"/>
</dbReference>
<comment type="caution">
    <text evidence="1">The sequence shown here is derived from an EMBL/GenBank/DDBJ whole genome shotgun (WGS) entry which is preliminary data.</text>
</comment>
<name>X1GBQ6_9ZZZZ</name>
<protein>
    <submittedName>
        <fullName evidence="1">Uncharacterized protein</fullName>
    </submittedName>
</protein>
<proteinExistence type="predicted"/>
<sequence length="59" mass="6141">MDVETSVLIQLIGDASSAEDMDVTAKAKADFQFSDSLADGTGADQADLVWFDDASRAAG</sequence>